<feature type="domain" description="Glycosyl transferase family 1" evidence="3">
    <location>
        <begin position="190"/>
        <end position="335"/>
    </location>
</feature>
<dbReference type="Pfam" id="PF13439">
    <property type="entry name" value="Glyco_transf_4"/>
    <property type="match status" value="1"/>
</dbReference>
<accession>A0ABT7MUZ5</accession>
<evidence type="ECO:0000259" key="4">
    <source>
        <dbReference type="Pfam" id="PF13439"/>
    </source>
</evidence>
<proteinExistence type="predicted"/>
<dbReference type="InterPro" id="IPR028098">
    <property type="entry name" value="Glyco_trans_4-like_N"/>
</dbReference>
<organism evidence="5 6">
    <name type="scientific">Microbacterium candidum</name>
    <dbReference type="NCBI Taxonomy" id="3041922"/>
    <lineage>
        <taxon>Bacteria</taxon>
        <taxon>Bacillati</taxon>
        <taxon>Actinomycetota</taxon>
        <taxon>Actinomycetes</taxon>
        <taxon>Micrococcales</taxon>
        <taxon>Microbacteriaceae</taxon>
        <taxon>Microbacterium</taxon>
    </lineage>
</organism>
<gene>
    <name evidence="5" type="ORF">QSV35_02965</name>
</gene>
<dbReference type="EMBL" id="JASXSZ010000001">
    <property type="protein sequence ID" value="MDL9978282.1"/>
    <property type="molecule type" value="Genomic_DNA"/>
</dbReference>
<evidence type="ECO:0000259" key="3">
    <source>
        <dbReference type="Pfam" id="PF00534"/>
    </source>
</evidence>
<dbReference type="GO" id="GO:0016757">
    <property type="term" value="F:glycosyltransferase activity"/>
    <property type="evidence" value="ECO:0007669"/>
    <property type="project" value="UniProtKB-KW"/>
</dbReference>
<dbReference type="PANTHER" id="PTHR12526">
    <property type="entry name" value="GLYCOSYLTRANSFERASE"/>
    <property type="match status" value="1"/>
</dbReference>
<dbReference type="Proteomes" id="UP001235064">
    <property type="component" value="Unassembled WGS sequence"/>
</dbReference>
<evidence type="ECO:0000256" key="1">
    <source>
        <dbReference type="ARBA" id="ARBA00022676"/>
    </source>
</evidence>
<dbReference type="RefSeq" id="WP_286286552.1">
    <property type="nucleotide sequence ID" value="NZ_JASXSZ010000001.1"/>
</dbReference>
<dbReference type="Gene3D" id="3.40.50.2000">
    <property type="entry name" value="Glycogen Phosphorylase B"/>
    <property type="match status" value="2"/>
</dbReference>
<sequence length="385" mass="41961">MTRIVQVVPFMSAGSGVAGVAWNLDRELRRLGADVEAYTFPDMRRGKGDVIRMRGRKTARIVTSWRVVWMSTVGTRRTRAYLAAQPDAVSIVHSNVTIGDVYVNHGVLFAAMRARGRAGLRLLIDPARVYVHFRDRARYRGHAHRRIVALTKAEVQTLRNSYGRIGMPVAVISNGVDLDAYRPPSPAERAEARELFRLDDEDRVALFIGHEFDRKGLPTAIEALAHAPTVLLLVIGGNAKMVADAQQLAEKHGVADRVMLLGQQTGVQKYLAAADMFVLPSVYESSGLVFLEALASGLPVVATRVGVAPEVVVDGVNGYLVDREPVEIADRLERIAAQLPGTYAVAARESVEGYSWAAIAQQYLDLANEIAAEKAAESAASARRA</sequence>
<keyword evidence="6" id="KW-1185">Reference proteome</keyword>
<reference evidence="5 6" key="1">
    <citation type="submission" date="2023-06" db="EMBL/GenBank/DDBJ databases">
        <title>Microbacterium sp. nov., isolated from a waste landfill.</title>
        <authorList>
            <person name="Wen W."/>
        </authorList>
    </citation>
    <scope>NUCLEOTIDE SEQUENCE [LARGE SCALE GENOMIC DNA]</scope>
    <source>
        <strain evidence="5 6">ASV49</strain>
    </source>
</reference>
<comment type="caution">
    <text evidence="5">The sequence shown here is derived from an EMBL/GenBank/DDBJ whole genome shotgun (WGS) entry which is preliminary data.</text>
</comment>
<dbReference type="Pfam" id="PF00534">
    <property type="entry name" value="Glycos_transf_1"/>
    <property type="match status" value="1"/>
</dbReference>
<keyword evidence="1 5" id="KW-0328">Glycosyltransferase</keyword>
<name>A0ABT7MUZ5_9MICO</name>
<dbReference type="EC" id="2.4.-.-" evidence="5"/>
<evidence type="ECO:0000313" key="5">
    <source>
        <dbReference type="EMBL" id="MDL9978282.1"/>
    </source>
</evidence>
<feature type="domain" description="Glycosyltransferase subfamily 4-like N-terminal" evidence="4">
    <location>
        <begin position="15"/>
        <end position="179"/>
    </location>
</feature>
<keyword evidence="2 5" id="KW-0808">Transferase</keyword>
<dbReference type="InterPro" id="IPR001296">
    <property type="entry name" value="Glyco_trans_1"/>
</dbReference>
<dbReference type="SUPFAM" id="SSF53756">
    <property type="entry name" value="UDP-Glycosyltransferase/glycogen phosphorylase"/>
    <property type="match status" value="1"/>
</dbReference>
<evidence type="ECO:0000313" key="6">
    <source>
        <dbReference type="Proteomes" id="UP001235064"/>
    </source>
</evidence>
<protein>
    <submittedName>
        <fullName evidence="5">Glycosyltransferase</fullName>
        <ecNumber evidence="5">2.4.-.-</ecNumber>
    </submittedName>
</protein>
<evidence type="ECO:0000256" key="2">
    <source>
        <dbReference type="ARBA" id="ARBA00022679"/>
    </source>
</evidence>